<dbReference type="Gene3D" id="3.90.660.10">
    <property type="match status" value="1"/>
</dbReference>
<dbReference type="GO" id="GO:0003682">
    <property type="term" value="F:chromatin binding"/>
    <property type="evidence" value="ECO:0007669"/>
    <property type="project" value="TreeGrafter"/>
</dbReference>
<dbReference type="Proteomes" id="UP000616885">
    <property type="component" value="Unassembled WGS sequence"/>
</dbReference>
<name>A0A8H7NF42_BIOOC</name>
<dbReference type="GO" id="GO:0050660">
    <property type="term" value="F:flavin adenine dinucleotide binding"/>
    <property type="evidence" value="ECO:0007669"/>
    <property type="project" value="TreeGrafter"/>
</dbReference>
<gene>
    <name evidence="2" type="ORF">IM811_009967</name>
</gene>
<dbReference type="AlphaFoldDB" id="A0A8H7NF42"/>
<dbReference type="SUPFAM" id="SSF54373">
    <property type="entry name" value="FAD-linked reductases, C-terminal domain"/>
    <property type="match status" value="1"/>
</dbReference>
<dbReference type="InterPro" id="IPR036188">
    <property type="entry name" value="FAD/NAD-bd_sf"/>
</dbReference>
<dbReference type="Gene3D" id="3.50.50.60">
    <property type="entry name" value="FAD/NAD(P)-binding domain"/>
    <property type="match status" value="1"/>
</dbReference>
<feature type="domain" description="Amine oxidase" evidence="1">
    <location>
        <begin position="70"/>
        <end position="532"/>
    </location>
</feature>
<dbReference type="GO" id="GO:0006338">
    <property type="term" value="P:chromatin remodeling"/>
    <property type="evidence" value="ECO:0007669"/>
    <property type="project" value="TreeGrafter"/>
</dbReference>
<sequence length="548" mass="61441">MDAYSICCTNSAGRSTSKIYQDLKAIRNHSLPEFDPGYMLKQITRMEASKQRETHGIDTRPHVAIVGAGLAGLRCADVLTSYGLKVTVLEARDRIGGRVHQETLANGRLVDMGPNWIHGTSNNPIIGLAQETNTSVGSWDTETYIFNESGVLFPRKEGQEYADMMWDIIQDAFKHSNKYSSFINDKESLLDFFEEKVVEKIPSTQENYEQRRRIVLQLSQSWGNFIGSAVGRQSLKFFWLEECLEGENLFCAGTYQKILELVGQPVLTGAAGLKLKTKVEKVYSRTQPTDMVKLQVNGGQILEFDEVVVTCPLGWLKQNLEAFEPRLPQRITSAIGSISYGCLEKVYISFQEAFWLSNDEEEGRHVQGFVQWMTPNYATESNPNKWNQEVVELANLNPKFAHPTLLFYIYGDQSDYITSNLAKLTSQVEKNTFLINHFRPYFSRLPQFSDQSPACKVIGCRATEWRQDELAGHGSYANFQVGLQDGDGDIRAMRQGVPEQGLWLAGEHTAPFVALGTATGAYWSGESVGRRIAEAYGVAKESVSNGSH</sequence>
<evidence type="ECO:0000259" key="1">
    <source>
        <dbReference type="Pfam" id="PF01593"/>
    </source>
</evidence>
<reference evidence="2" key="1">
    <citation type="submission" date="2020-10" db="EMBL/GenBank/DDBJ databases">
        <title>High-Quality Genome Resource of Clonostachys rosea strain S41 by Oxford Nanopore Long-Read Sequencing.</title>
        <authorList>
            <person name="Wang H."/>
        </authorList>
    </citation>
    <scope>NUCLEOTIDE SEQUENCE</scope>
    <source>
        <strain evidence="2">S41</strain>
    </source>
</reference>
<dbReference type="GO" id="GO:0016491">
    <property type="term" value="F:oxidoreductase activity"/>
    <property type="evidence" value="ECO:0007669"/>
    <property type="project" value="InterPro"/>
</dbReference>
<dbReference type="PRINTS" id="PR00419">
    <property type="entry name" value="ADXRDTASE"/>
</dbReference>
<comment type="caution">
    <text evidence="2">The sequence shown here is derived from an EMBL/GenBank/DDBJ whole genome shotgun (WGS) entry which is preliminary data.</text>
</comment>
<protein>
    <recommendedName>
        <fullName evidence="1">Amine oxidase domain-containing protein</fullName>
    </recommendedName>
</protein>
<accession>A0A8H7NF42</accession>
<proteinExistence type="predicted"/>
<dbReference type="InterPro" id="IPR050281">
    <property type="entry name" value="Flavin_monoamine_oxidase"/>
</dbReference>
<dbReference type="PANTHER" id="PTHR10742:SF414">
    <property type="entry name" value="CONTAINING AMINE OXIDASE, PUTATIVE (AFU_ORTHOLOGUE AFUA_3G12150)-RELATED"/>
    <property type="match status" value="1"/>
</dbReference>
<dbReference type="SUPFAM" id="SSF51905">
    <property type="entry name" value="FAD/NAD(P)-binding domain"/>
    <property type="match status" value="1"/>
</dbReference>
<dbReference type="InterPro" id="IPR002937">
    <property type="entry name" value="Amino_oxidase"/>
</dbReference>
<organism evidence="2 3">
    <name type="scientific">Bionectria ochroleuca</name>
    <name type="common">Gliocladium roseum</name>
    <dbReference type="NCBI Taxonomy" id="29856"/>
    <lineage>
        <taxon>Eukaryota</taxon>
        <taxon>Fungi</taxon>
        <taxon>Dikarya</taxon>
        <taxon>Ascomycota</taxon>
        <taxon>Pezizomycotina</taxon>
        <taxon>Sordariomycetes</taxon>
        <taxon>Hypocreomycetidae</taxon>
        <taxon>Hypocreales</taxon>
        <taxon>Bionectriaceae</taxon>
        <taxon>Clonostachys</taxon>
    </lineage>
</organism>
<evidence type="ECO:0000313" key="3">
    <source>
        <dbReference type="Proteomes" id="UP000616885"/>
    </source>
</evidence>
<evidence type="ECO:0000313" key="2">
    <source>
        <dbReference type="EMBL" id="KAF9754526.1"/>
    </source>
</evidence>
<dbReference type="PANTHER" id="PTHR10742">
    <property type="entry name" value="FLAVIN MONOAMINE OXIDASE"/>
    <property type="match status" value="1"/>
</dbReference>
<dbReference type="Pfam" id="PF01593">
    <property type="entry name" value="Amino_oxidase"/>
    <property type="match status" value="1"/>
</dbReference>
<dbReference type="EMBL" id="JADCTT010000003">
    <property type="protein sequence ID" value="KAF9754526.1"/>
    <property type="molecule type" value="Genomic_DNA"/>
</dbReference>